<reference evidence="14 15" key="1">
    <citation type="submission" date="2017-09" db="EMBL/GenBank/DDBJ databases">
        <title>Depth-based differentiation of microbial function through sediment-hosted aquifers and enrichment of novel symbionts in the deep terrestrial subsurface.</title>
        <authorList>
            <person name="Probst A.J."/>
            <person name="Ladd B."/>
            <person name="Jarett J.K."/>
            <person name="Geller-Mcgrath D.E."/>
            <person name="Sieber C.M."/>
            <person name="Emerson J.B."/>
            <person name="Anantharaman K."/>
            <person name="Thomas B.C."/>
            <person name="Malmstrom R."/>
            <person name="Stieglmeier M."/>
            <person name="Klingl A."/>
            <person name="Woyke T."/>
            <person name="Ryan C.M."/>
            <person name="Banfield J.F."/>
        </authorList>
    </citation>
    <scope>NUCLEOTIDE SEQUENCE [LARGE SCALE GENOMIC DNA]</scope>
    <source>
        <strain evidence="14">CG12_big_fil_rev_8_21_14_0_65_43_15</strain>
    </source>
</reference>
<proteinExistence type="inferred from homology"/>
<evidence type="ECO:0000313" key="14">
    <source>
        <dbReference type="EMBL" id="PIW65939.1"/>
    </source>
</evidence>
<dbReference type="PANTHER" id="PTHR10890">
    <property type="entry name" value="CYSTEINYL-TRNA SYNTHETASE"/>
    <property type="match status" value="1"/>
</dbReference>
<evidence type="ECO:0000256" key="5">
    <source>
        <dbReference type="ARBA" id="ARBA00022598"/>
    </source>
</evidence>
<evidence type="ECO:0000256" key="8">
    <source>
        <dbReference type="ARBA" id="ARBA00022833"/>
    </source>
</evidence>
<dbReference type="AlphaFoldDB" id="A0A2J0LFE8"/>
<feature type="binding site" evidence="12">
    <location>
        <position position="207"/>
    </location>
    <ligand>
        <name>Zn(2+)</name>
        <dbReference type="ChEBI" id="CHEBI:29105"/>
    </ligand>
</feature>
<dbReference type="PRINTS" id="PR00983">
    <property type="entry name" value="TRNASYNTHCYS"/>
</dbReference>
<comment type="caution">
    <text evidence="14">The sequence shown here is derived from an EMBL/GenBank/DDBJ whole genome shotgun (WGS) entry which is preliminary data.</text>
</comment>
<dbReference type="GO" id="GO:0004817">
    <property type="term" value="F:cysteine-tRNA ligase activity"/>
    <property type="evidence" value="ECO:0007669"/>
    <property type="project" value="UniProtKB-UniRule"/>
</dbReference>
<dbReference type="GO" id="GO:0008270">
    <property type="term" value="F:zinc ion binding"/>
    <property type="evidence" value="ECO:0007669"/>
    <property type="project" value="UniProtKB-UniRule"/>
</dbReference>
<dbReference type="HAMAP" id="MF_00041">
    <property type="entry name" value="Cys_tRNA_synth"/>
    <property type="match status" value="1"/>
</dbReference>
<feature type="short sequence motif" description="'KMSKS' region" evidence="12">
    <location>
        <begin position="263"/>
        <end position="267"/>
    </location>
</feature>
<dbReference type="GO" id="GO:0006423">
    <property type="term" value="P:cysteinyl-tRNA aminoacylation"/>
    <property type="evidence" value="ECO:0007669"/>
    <property type="project" value="UniProtKB-UniRule"/>
</dbReference>
<feature type="binding site" evidence="12">
    <location>
        <position position="236"/>
    </location>
    <ligand>
        <name>Zn(2+)</name>
        <dbReference type="ChEBI" id="CHEBI:29105"/>
    </ligand>
</feature>
<dbReference type="NCBIfam" id="TIGR00435">
    <property type="entry name" value="cysS"/>
    <property type="match status" value="1"/>
</dbReference>
<evidence type="ECO:0000256" key="1">
    <source>
        <dbReference type="ARBA" id="ARBA00004496"/>
    </source>
</evidence>
<dbReference type="EC" id="6.1.1.16" evidence="12"/>
<dbReference type="InterPro" id="IPR015273">
    <property type="entry name" value="Cys-tRNA-synt_Ia_DALR"/>
</dbReference>
<name>A0A2J0LFE8_9BACT</name>
<evidence type="ECO:0000256" key="11">
    <source>
        <dbReference type="ARBA" id="ARBA00023146"/>
    </source>
</evidence>
<dbReference type="EMBL" id="PFGP01000134">
    <property type="protein sequence ID" value="PIW65939.1"/>
    <property type="molecule type" value="Genomic_DNA"/>
</dbReference>
<keyword evidence="9 12" id="KW-0067">ATP-binding</keyword>
<protein>
    <recommendedName>
        <fullName evidence="12">Cysteine--tRNA ligase</fullName>
        <ecNumber evidence="12">6.1.1.16</ecNumber>
    </recommendedName>
    <alternativeName>
        <fullName evidence="12">Cysteinyl-tRNA synthetase</fullName>
        <shortName evidence="12">CysRS</shortName>
    </alternativeName>
</protein>
<gene>
    <name evidence="12" type="primary">cysS</name>
    <name evidence="14" type="ORF">COW11_06005</name>
</gene>
<evidence type="ECO:0000256" key="12">
    <source>
        <dbReference type="HAMAP-Rule" id="MF_00041"/>
    </source>
</evidence>
<dbReference type="Pfam" id="PF09190">
    <property type="entry name" value="DALR_2"/>
    <property type="match status" value="1"/>
</dbReference>
<dbReference type="SUPFAM" id="SSF47323">
    <property type="entry name" value="Anticodon-binding domain of a subclass of class I aminoacyl-tRNA synthetases"/>
    <property type="match status" value="1"/>
</dbReference>
<dbReference type="InterPro" id="IPR024909">
    <property type="entry name" value="Cys-tRNA/MSH_ligase"/>
</dbReference>
<organism evidence="14 15">
    <name type="scientific">Candidatus Taenaricola geysiri</name>
    <dbReference type="NCBI Taxonomy" id="1974752"/>
    <lineage>
        <taxon>Bacteria</taxon>
        <taxon>Pseudomonadati</taxon>
        <taxon>Candidatus Omnitrophota</taxon>
        <taxon>Candidatus Taenaricola</taxon>
    </lineage>
</organism>
<dbReference type="InterPro" id="IPR009080">
    <property type="entry name" value="tRNAsynth_Ia_anticodon-bd"/>
</dbReference>
<dbReference type="SMART" id="SM00840">
    <property type="entry name" value="DALR_2"/>
    <property type="match status" value="1"/>
</dbReference>
<dbReference type="FunFam" id="3.40.50.620:FF:000009">
    <property type="entry name" value="Cysteine--tRNA ligase"/>
    <property type="match status" value="1"/>
</dbReference>
<evidence type="ECO:0000256" key="4">
    <source>
        <dbReference type="ARBA" id="ARBA00022490"/>
    </source>
</evidence>
<keyword evidence="8 12" id="KW-0862">Zinc</keyword>
<dbReference type="GO" id="GO:0005829">
    <property type="term" value="C:cytosol"/>
    <property type="evidence" value="ECO:0007669"/>
    <property type="project" value="TreeGrafter"/>
</dbReference>
<evidence type="ECO:0000256" key="3">
    <source>
        <dbReference type="ARBA" id="ARBA00011245"/>
    </source>
</evidence>
<feature type="binding site" evidence="12">
    <location>
        <position position="27"/>
    </location>
    <ligand>
        <name>Zn(2+)</name>
        <dbReference type="ChEBI" id="CHEBI:29105"/>
    </ligand>
</feature>
<evidence type="ECO:0000256" key="7">
    <source>
        <dbReference type="ARBA" id="ARBA00022741"/>
    </source>
</evidence>
<comment type="subcellular location">
    <subcellularLocation>
        <location evidence="1 12">Cytoplasm</location>
    </subcellularLocation>
</comment>
<evidence type="ECO:0000256" key="6">
    <source>
        <dbReference type="ARBA" id="ARBA00022723"/>
    </source>
</evidence>
<dbReference type="GO" id="GO:0005524">
    <property type="term" value="F:ATP binding"/>
    <property type="evidence" value="ECO:0007669"/>
    <property type="project" value="UniProtKB-UniRule"/>
</dbReference>
<dbReference type="Pfam" id="PF01406">
    <property type="entry name" value="tRNA-synt_1e"/>
    <property type="match status" value="1"/>
</dbReference>
<accession>A0A2J0LFE8</accession>
<keyword evidence="4 12" id="KW-0963">Cytoplasm</keyword>
<evidence type="ECO:0000256" key="10">
    <source>
        <dbReference type="ARBA" id="ARBA00022917"/>
    </source>
</evidence>
<keyword evidence="7 12" id="KW-0547">Nucleotide-binding</keyword>
<dbReference type="Gene3D" id="1.20.120.1910">
    <property type="entry name" value="Cysteine-tRNA ligase, C-terminal anti-codon recognition domain"/>
    <property type="match status" value="1"/>
</dbReference>
<keyword evidence="11 12" id="KW-0030">Aminoacyl-tRNA synthetase</keyword>
<evidence type="ECO:0000313" key="15">
    <source>
        <dbReference type="Proteomes" id="UP000231267"/>
    </source>
</evidence>
<feature type="binding site" evidence="12">
    <location>
        <position position="232"/>
    </location>
    <ligand>
        <name>Zn(2+)</name>
        <dbReference type="ChEBI" id="CHEBI:29105"/>
    </ligand>
</feature>
<dbReference type="SUPFAM" id="SSF52374">
    <property type="entry name" value="Nucleotidylyl transferase"/>
    <property type="match status" value="1"/>
</dbReference>
<dbReference type="PANTHER" id="PTHR10890:SF3">
    <property type="entry name" value="CYSTEINE--TRNA LIGASE, CYTOPLASMIC"/>
    <property type="match status" value="1"/>
</dbReference>
<feature type="short sequence motif" description="'HIGH' region" evidence="12">
    <location>
        <begin position="29"/>
        <end position="39"/>
    </location>
</feature>
<comment type="similarity">
    <text evidence="2 12">Belongs to the class-I aminoacyl-tRNA synthetase family.</text>
</comment>
<keyword evidence="5 12" id="KW-0436">Ligase</keyword>
<dbReference type="Proteomes" id="UP000231267">
    <property type="component" value="Unassembled WGS sequence"/>
</dbReference>
<keyword evidence="10 12" id="KW-0648">Protein biosynthesis</keyword>
<dbReference type="InterPro" id="IPR032678">
    <property type="entry name" value="tRNA-synt_1_cat_dom"/>
</dbReference>
<comment type="catalytic activity">
    <reaction evidence="12">
        <text>tRNA(Cys) + L-cysteine + ATP = L-cysteinyl-tRNA(Cys) + AMP + diphosphate</text>
        <dbReference type="Rhea" id="RHEA:17773"/>
        <dbReference type="Rhea" id="RHEA-COMP:9661"/>
        <dbReference type="Rhea" id="RHEA-COMP:9679"/>
        <dbReference type="ChEBI" id="CHEBI:30616"/>
        <dbReference type="ChEBI" id="CHEBI:33019"/>
        <dbReference type="ChEBI" id="CHEBI:35235"/>
        <dbReference type="ChEBI" id="CHEBI:78442"/>
        <dbReference type="ChEBI" id="CHEBI:78517"/>
        <dbReference type="ChEBI" id="CHEBI:456215"/>
        <dbReference type="EC" id="6.1.1.16"/>
    </reaction>
</comment>
<feature type="domain" description="Cysteinyl-tRNA synthetase class Ia DALR" evidence="13">
    <location>
        <begin position="350"/>
        <end position="415"/>
    </location>
</feature>
<dbReference type="Pfam" id="PF23493">
    <property type="entry name" value="CysS_C"/>
    <property type="match status" value="1"/>
</dbReference>
<dbReference type="InterPro" id="IPR015803">
    <property type="entry name" value="Cys-tRNA-ligase"/>
</dbReference>
<dbReference type="CDD" id="cd00672">
    <property type="entry name" value="CysRS_core"/>
    <property type="match status" value="1"/>
</dbReference>
<comment type="subunit">
    <text evidence="3 12">Monomer.</text>
</comment>
<dbReference type="Gene3D" id="3.40.50.620">
    <property type="entry name" value="HUPs"/>
    <property type="match status" value="1"/>
</dbReference>
<keyword evidence="6 12" id="KW-0479">Metal-binding</keyword>
<evidence type="ECO:0000259" key="13">
    <source>
        <dbReference type="SMART" id="SM00840"/>
    </source>
</evidence>
<dbReference type="InterPro" id="IPR056411">
    <property type="entry name" value="CysS_C"/>
</dbReference>
<evidence type="ECO:0000256" key="9">
    <source>
        <dbReference type="ARBA" id="ARBA00022840"/>
    </source>
</evidence>
<comment type="cofactor">
    <cofactor evidence="12">
        <name>Zn(2+)</name>
        <dbReference type="ChEBI" id="CHEBI:29105"/>
    </cofactor>
    <text evidence="12">Binds 1 zinc ion per subunit.</text>
</comment>
<sequence length="467" mass="53794">MVIYNTLSGKKEEFAPIKKGRIGMYICGPTVYDEPHIGHARSAYTFDVIRRYLEYRGFKIKFVRNVTDVDDKIIDKARLAQSTLKEVSEKYLKAYHDDMDVLGIKPPTDEPKATEYIKEMIKFIDGLIKREAAYQSGGDVYFDIKKAKNYGKLSGQNLENMESGARVVHGENKKDPLDFALWKAVKLDEPSWDSPWGKGRPGWHIECSVMSSKILGDAFDIHGGGLDLIFPHHENEIAQFEGAGKKFARYWIHHGLLTINGEKMAKSAGNFVTIKDFITKHKNADYLKLLFLGVHYSHPVDYTEEKIEEAKKSYERFIILFHKLDEKFGTRDFKKLPDANRGDVDRFKEKFEIAMNDDFNTPVALSVLFNMVNECNKILSDDSDGKRFMLQYAMKAIIELSDILGLSFKNIKQEKSDIWISGAIVLREQLRKEKKFKEADEIRKELEAKGIILEDTKDGTTWRRKIF</sequence>
<evidence type="ECO:0000256" key="2">
    <source>
        <dbReference type="ARBA" id="ARBA00005594"/>
    </source>
</evidence>
<feature type="binding site" evidence="12">
    <location>
        <position position="266"/>
    </location>
    <ligand>
        <name>ATP</name>
        <dbReference type="ChEBI" id="CHEBI:30616"/>
    </ligand>
</feature>
<dbReference type="InterPro" id="IPR014729">
    <property type="entry name" value="Rossmann-like_a/b/a_fold"/>
</dbReference>